<dbReference type="Pfam" id="PF00188">
    <property type="entry name" value="CAP"/>
    <property type="match status" value="2"/>
</dbReference>
<dbReference type="GO" id="GO:0005576">
    <property type="term" value="C:extracellular region"/>
    <property type="evidence" value="ECO:0007669"/>
    <property type="project" value="UniProtKB-SubCell"/>
</dbReference>
<evidence type="ECO:0000256" key="3">
    <source>
        <dbReference type="SAM" id="MobiDB-lite"/>
    </source>
</evidence>
<dbReference type="InterPro" id="IPR018244">
    <property type="entry name" value="Allrgn_V5/Tpx1_CS"/>
</dbReference>
<dbReference type="EMBL" id="CALOZG010000001">
    <property type="protein sequence ID" value="CAH3847894.1"/>
    <property type="molecule type" value="Genomic_DNA"/>
</dbReference>
<sequence length="637" mass="72339">MSKLFKSKASDFENEALDVHNEYRREHGTPPLVLNKDICKVSQKWADELAKKDSMSYSLNPDFGESVYCGWSSDPNVKIRARDCIDRWYSEINEYSFGKEPEVLNCGHFTQLIWKNTKELGIGCSKSKSGKLYVVANYYPPGNYGEQFVKNVPPPGAFQFKSTYNDESSSSTPYESNNNVPSSPQRTSKNLTDYASDLVTKLKSTTISSDKFEEEFLNAHNEYRRKHRAPPLVLNKKLNKYAEEWAKTISKNGRVEHRDQNEYGENIFYAWSSDPNFVLTGRDPVDKWYSEIQNHDFGKEPDNLGSGHFSQVVWEDTMEVGVGFAKTKEGQVYVVANYHPPGNTLVVVKGYKSLDLENLIDLVRRRSILSDDEILGVPKYVEHLPRAEKILPGHTLLKPSFGMLKSAVKFPQRSLSNNVYGNINNIGIAFGNTNERVRYTDFRKTENVMVKNERRSRKIKSAYRIRQSSESTASSDVSQSSASSDYEKNAGNPFTIHKDKYKQNWLWNHQMDGDHMNVNPYAPIFQNYGPSGSSLFFGRKWWYYNQNARAVSNGGNNALGYRRSSFYSLDPREVSNIVGVPSQPNHLPEAESILPGHTLIRPSLGMLKSAVKFPHRELEDGSGVYGNIDNLGIRSGC</sequence>
<name>A0A9P0WUP3_PIEBR</name>
<accession>A0A9P0WUP3</accession>
<dbReference type="PRINTS" id="PR00837">
    <property type="entry name" value="V5TPXLIKE"/>
</dbReference>
<dbReference type="InterPro" id="IPR001283">
    <property type="entry name" value="CRISP-related"/>
</dbReference>
<dbReference type="CDD" id="cd05382">
    <property type="entry name" value="CAP_GAPR1-like"/>
    <property type="match status" value="2"/>
</dbReference>
<dbReference type="FunFam" id="3.40.33.10:FF:000002">
    <property type="entry name" value="Golgi-associated plant pathogenesis-related protein 1"/>
    <property type="match status" value="2"/>
</dbReference>
<dbReference type="Gene3D" id="3.40.33.10">
    <property type="entry name" value="CAP"/>
    <property type="match status" value="2"/>
</dbReference>
<dbReference type="InterPro" id="IPR014044">
    <property type="entry name" value="CAP_dom"/>
</dbReference>
<dbReference type="InterPro" id="IPR035940">
    <property type="entry name" value="CAP_sf"/>
</dbReference>
<dbReference type="PANTHER" id="PTHR10334">
    <property type="entry name" value="CYSTEINE-RICH SECRETORY PROTEIN-RELATED"/>
    <property type="match status" value="1"/>
</dbReference>
<feature type="domain" description="SCP" evidence="4">
    <location>
        <begin position="11"/>
        <end position="146"/>
    </location>
</feature>
<keyword evidence="6" id="KW-1185">Reference proteome</keyword>
<dbReference type="AlphaFoldDB" id="A0A9P0WUP3"/>
<feature type="region of interest" description="Disordered" evidence="3">
    <location>
        <begin position="459"/>
        <end position="493"/>
    </location>
</feature>
<dbReference type="SUPFAM" id="SSF55797">
    <property type="entry name" value="PR-1-like"/>
    <property type="match status" value="2"/>
</dbReference>
<dbReference type="InterPro" id="IPR034113">
    <property type="entry name" value="SCP_GAPR1-like"/>
</dbReference>
<organism evidence="5 6">
    <name type="scientific">Pieris brassicae</name>
    <name type="common">White butterfly</name>
    <name type="synonym">Large white butterfly</name>
    <dbReference type="NCBI Taxonomy" id="7116"/>
    <lineage>
        <taxon>Eukaryota</taxon>
        <taxon>Metazoa</taxon>
        <taxon>Ecdysozoa</taxon>
        <taxon>Arthropoda</taxon>
        <taxon>Hexapoda</taxon>
        <taxon>Insecta</taxon>
        <taxon>Pterygota</taxon>
        <taxon>Neoptera</taxon>
        <taxon>Endopterygota</taxon>
        <taxon>Lepidoptera</taxon>
        <taxon>Glossata</taxon>
        <taxon>Ditrysia</taxon>
        <taxon>Papilionoidea</taxon>
        <taxon>Pieridae</taxon>
        <taxon>Pierinae</taxon>
        <taxon>Pieris</taxon>
    </lineage>
</organism>
<dbReference type="PROSITE" id="PS01009">
    <property type="entry name" value="CRISP_1"/>
    <property type="match status" value="2"/>
</dbReference>
<dbReference type="Proteomes" id="UP001152562">
    <property type="component" value="Unassembled WGS sequence"/>
</dbReference>
<evidence type="ECO:0000259" key="4">
    <source>
        <dbReference type="SMART" id="SM00198"/>
    </source>
</evidence>
<dbReference type="SMART" id="SM00198">
    <property type="entry name" value="SCP"/>
    <property type="match status" value="2"/>
</dbReference>
<evidence type="ECO:0000256" key="2">
    <source>
        <dbReference type="ARBA" id="ARBA00022525"/>
    </source>
</evidence>
<evidence type="ECO:0000313" key="5">
    <source>
        <dbReference type="EMBL" id="CAH3847894.1"/>
    </source>
</evidence>
<keyword evidence="2" id="KW-0964">Secreted</keyword>
<comment type="caution">
    <text evidence="5">The sequence shown here is derived from an EMBL/GenBank/DDBJ whole genome shotgun (WGS) entry which is preliminary data.</text>
</comment>
<feature type="region of interest" description="Disordered" evidence="3">
    <location>
        <begin position="162"/>
        <end position="189"/>
    </location>
</feature>
<reference evidence="5" key="1">
    <citation type="submission" date="2022-05" db="EMBL/GenBank/DDBJ databases">
        <authorList>
            <person name="Okamura Y."/>
        </authorList>
    </citation>
    <scope>NUCLEOTIDE SEQUENCE</scope>
</reference>
<evidence type="ECO:0000313" key="6">
    <source>
        <dbReference type="Proteomes" id="UP001152562"/>
    </source>
</evidence>
<comment type="subcellular location">
    <subcellularLocation>
        <location evidence="1">Secreted</location>
    </subcellularLocation>
</comment>
<gene>
    <name evidence="5" type="ORF">PIBRA_LOCUS320</name>
</gene>
<feature type="domain" description="SCP" evidence="4">
    <location>
        <begin position="211"/>
        <end position="346"/>
    </location>
</feature>
<evidence type="ECO:0000256" key="1">
    <source>
        <dbReference type="ARBA" id="ARBA00004613"/>
    </source>
</evidence>
<protein>
    <recommendedName>
        <fullName evidence="4">SCP domain-containing protein</fullName>
    </recommendedName>
</protein>
<feature type="compositionally biased region" description="Low complexity" evidence="3">
    <location>
        <begin position="468"/>
        <end position="484"/>
    </location>
</feature>
<proteinExistence type="predicted"/>